<proteinExistence type="predicted"/>
<gene>
    <name evidence="1" type="ORF">IAA64_01400</name>
</gene>
<comment type="caution">
    <text evidence="1">The sequence shown here is derived from an EMBL/GenBank/DDBJ whole genome shotgun (WGS) entry which is preliminary data.</text>
</comment>
<evidence type="ECO:0000313" key="1">
    <source>
        <dbReference type="EMBL" id="HIV26599.1"/>
    </source>
</evidence>
<dbReference type="EMBL" id="DVOT01000025">
    <property type="protein sequence ID" value="HIV26599.1"/>
    <property type="molecule type" value="Genomic_DNA"/>
</dbReference>
<name>A0A9D1P6J1_9FIRM</name>
<dbReference type="AlphaFoldDB" id="A0A9D1P6J1"/>
<reference evidence="1" key="1">
    <citation type="submission" date="2020-10" db="EMBL/GenBank/DDBJ databases">
        <authorList>
            <person name="Gilroy R."/>
        </authorList>
    </citation>
    <scope>NUCLEOTIDE SEQUENCE</scope>
    <source>
        <strain evidence="1">CHK183-6373</strain>
    </source>
</reference>
<evidence type="ECO:0000313" key="2">
    <source>
        <dbReference type="Proteomes" id="UP000886884"/>
    </source>
</evidence>
<sequence>MTWKYRTQWTPKDCVGFLERKNIYDTLRYDFYPSGNAHCILFKGFTKLASMYQPDIDVSIDILFIPFVYTLRFQETDGGTIVFLQSPSRQENTCVSEEMIDAFFLKKLDAVRIAR</sequence>
<dbReference type="Proteomes" id="UP000886884">
    <property type="component" value="Unassembled WGS sequence"/>
</dbReference>
<organism evidence="1 2">
    <name type="scientific">Candidatus Ornithocaccomicrobium faecavium</name>
    <dbReference type="NCBI Taxonomy" id="2840890"/>
    <lineage>
        <taxon>Bacteria</taxon>
        <taxon>Bacillati</taxon>
        <taxon>Bacillota</taxon>
        <taxon>Clostridia</taxon>
        <taxon>Candidatus Ornithocaccomicrobium</taxon>
    </lineage>
</organism>
<accession>A0A9D1P6J1</accession>
<reference evidence="1" key="2">
    <citation type="journal article" date="2021" name="PeerJ">
        <title>Extensive microbial diversity within the chicken gut microbiome revealed by metagenomics and culture.</title>
        <authorList>
            <person name="Gilroy R."/>
            <person name="Ravi A."/>
            <person name="Getino M."/>
            <person name="Pursley I."/>
            <person name="Horton D.L."/>
            <person name="Alikhan N.F."/>
            <person name="Baker D."/>
            <person name="Gharbi K."/>
            <person name="Hall N."/>
            <person name="Watson M."/>
            <person name="Adriaenssens E.M."/>
            <person name="Foster-Nyarko E."/>
            <person name="Jarju S."/>
            <person name="Secka A."/>
            <person name="Antonio M."/>
            <person name="Oren A."/>
            <person name="Chaudhuri R.R."/>
            <person name="La Ragione R."/>
            <person name="Hildebrand F."/>
            <person name="Pallen M.J."/>
        </authorList>
    </citation>
    <scope>NUCLEOTIDE SEQUENCE</scope>
    <source>
        <strain evidence="1">CHK183-6373</strain>
    </source>
</reference>
<protein>
    <submittedName>
        <fullName evidence="1">Uncharacterized protein</fullName>
    </submittedName>
</protein>